<sequence length="295" mass="33164">MTILITLLATVAGATLEMAAADVHLADSKRPESLATRYNRLRSHSAWFDAPKPTPHPTTRDYFNSYGNYGSNVEHPHHYFYEWPDYRDSYSPTTSPTDGSIIPTYVPTASPQRTRQRTNQPISTSRPTSTSPSLGPTRTSSPSGAWNVLAHEHFLDGFGLFKEVDSQDIHHYSSTLGRNGVVQLQKSASLPSYDIAVDVGSSQLKIAFSFFANSMEIGEGFCLEYSINDESEWNPVRCWQSSIDFENGKWHDDFNVELNLDDRIQVDSLRIKFESIASGDNVDVMFDRISLLQLR</sequence>
<feature type="signal peptide" evidence="2">
    <location>
        <begin position="1"/>
        <end position="21"/>
    </location>
</feature>
<reference evidence="3" key="1">
    <citation type="submission" date="2023-06" db="EMBL/GenBank/DDBJ databases">
        <title>Survivors Of The Sea: Transcriptome response of Skeletonema marinoi to long-term dormancy.</title>
        <authorList>
            <person name="Pinder M.I.M."/>
            <person name="Kourtchenko O."/>
            <person name="Robertson E.K."/>
            <person name="Larsson T."/>
            <person name="Maumus F."/>
            <person name="Osuna-Cruz C.M."/>
            <person name="Vancaester E."/>
            <person name="Stenow R."/>
            <person name="Vandepoele K."/>
            <person name="Ploug H."/>
            <person name="Bruchert V."/>
            <person name="Godhe A."/>
            <person name="Topel M."/>
        </authorList>
    </citation>
    <scope>NUCLEOTIDE SEQUENCE</scope>
    <source>
        <strain evidence="3">R05AC</strain>
    </source>
</reference>
<proteinExistence type="predicted"/>
<feature type="chain" id="PRO_5042168961" description="MAM domain-containing protein" evidence="2">
    <location>
        <begin position="22"/>
        <end position="295"/>
    </location>
</feature>
<dbReference type="Proteomes" id="UP001224775">
    <property type="component" value="Unassembled WGS sequence"/>
</dbReference>
<evidence type="ECO:0000313" key="3">
    <source>
        <dbReference type="EMBL" id="KAK1737294.1"/>
    </source>
</evidence>
<dbReference type="AlphaFoldDB" id="A0AAD9D922"/>
<organism evidence="3 4">
    <name type="scientific">Skeletonema marinoi</name>
    <dbReference type="NCBI Taxonomy" id="267567"/>
    <lineage>
        <taxon>Eukaryota</taxon>
        <taxon>Sar</taxon>
        <taxon>Stramenopiles</taxon>
        <taxon>Ochrophyta</taxon>
        <taxon>Bacillariophyta</taxon>
        <taxon>Coscinodiscophyceae</taxon>
        <taxon>Thalassiosirophycidae</taxon>
        <taxon>Thalassiosirales</taxon>
        <taxon>Skeletonemataceae</taxon>
        <taxon>Skeletonema</taxon>
        <taxon>Skeletonema marinoi-dohrnii complex</taxon>
    </lineage>
</organism>
<feature type="compositionally biased region" description="Polar residues" evidence="1">
    <location>
        <begin position="107"/>
        <end position="120"/>
    </location>
</feature>
<comment type="caution">
    <text evidence="3">The sequence shown here is derived from an EMBL/GenBank/DDBJ whole genome shotgun (WGS) entry which is preliminary data.</text>
</comment>
<evidence type="ECO:0000313" key="4">
    <source>
        <dbReference type="Proteomes" id="UP001224775"/>
    </source>
</evidence>
<feature type="region of interest" description="Disordered" evidence="1">
    <location>
        <begin position="92"/>
        <end position="142"/>
    </location>
</feature>
<evidence type="ECO:0000256" key="1">
    <source>
        <dbReference type="SAM" id="MobiDB-lite"/>
    </source>
</evidence>
<name>A0AAD9D922_9STRA</name>
<accession>A0AAD9D922</accession>
<keyword evidence="4" id="KW-1185">Reference proteome</keyword>
<protein>
    <recommendedName>
        <fullName evidence="5">MAM domain-containing protein</fullName>
    </recommendedName>
</protein>
<gene>
    <name evidence="3" type="ORF">QTG54_012161</name>
</gene>
<evidence type="ECO:0000256" key="2">
    <source>
        <dbReference type="SAM" id="SignalP"/>
    </source>
</evidence>
<feature type="compositionally biased region" description="Low complexity" evidence="1">
    <location>
        <begin position="121"/>
        <end position="142"/>
    </location>
</feature>
<evidence type="ECO:0008006" key="5">
    <source>
        <dbReference type="Google" id="ProtNLM"/>
    </source>
</evidence>
<keyword evidence="2" id="KW-0732">Signal</keyword>
<dbReference type="EMBL" id="JATAAI010000026">
    <property type="protein sequence ID" value="KAK1737294.1"/>
    <property type="molecule type" value="Genomic_DNA"/>
</dbReference>